<feature type="non-terminal residue" evidence="1">
    <location>
        <position position="1"/>
    </location>
</feature>
<dbReference type="InterPro" id="IPR043502">
    <property type="entry name" value="DNA/RNA_pol_sf"/>
</dbReference>
<reference evidence="1" key="1">
    <citation type="journal article" date="2015" name="Nature">
        <title>Complex archaea that bridge the gap between prokaryotes and eukaryotes.</title>
        <authorList>
            <person name="Spang A."/>
            <person name="Saw J.H."/>
            <person name="Jorgensen S.L."/>
            <person name="Zaremba-Niedzwiedzka K."/>
            <person name="Martijn J."/>
            <person name="Lind A.E."/>
            <person name="van Eijk R."/>
            <person name="Schleper C."/>
            <person name="Guy L."/>
            <person name="Ettema T.J."/>
        </authorList>
    </citation>
    <scope>NUCLEOTIDE SEQUENCE</scope>
</reference>
<name>A0A0F9DUY8_9ZZZZ</name>
<evidence type="ECO:0000313" key="1">
    <source>
        <dbReference type="EMBL" id="KKL65549.1"/>
    </source>
</evidence>
<gene>
    <name evidence="1" type="ORF">LCGC14_2153890</name>
</gene>
<accession>A0A0F9DUY8</accession>
<dbReference type="EMBL" id="LAZR01027498">
    <property type="protein sequence ID" value="KKL65549.1"/>
    <property type="molecule type" value="Genomic_DNA"/>
</dbReference>
<proteinExistence type="predicted"/>
<sequence length="78" mass="8873">FENWDQAVSRDLLVNGMVRVEWAGYPIVLTVYDEIVSEVPLSFGSQEQFNAEMGTLPDWATGLPLGVAGWRKPRYRKD</sequence>
<dbReference type="AlphaFoldDB" id="A0A0F9DUY8"/>
<comment type="caution">
    <text evidence="1">The sequence shown here is derived from an EMBL/GenBank/DDBJ whole genome shotgun (WGS) entry which is preliminary data.</text>
</comment>
<protein>
    <recommendedName>
        <fullName evidence="2">DNA-directed DNA polymerase family A palm domain-containing protein</fullName>
    </recommendedName>
</protein>
<organism evidence="1">
    <name type="scientific">marine sediment metagenome</name>
    <dbReference type="NCBI Taxonomy" id="412755"/>
    <lineage>
        <taxon>unclassified sequences</taxon>
        <taxon>metagenomes</taxon>
        <taxon>ecological metagenomes</taxon>
    </lineage>
</organism>
<dbReference type="SUPFAM" id="SSF56672">
    <property type="entry name" value="DNA/RNA polymerases"/>
    <property type="match status" value="1"/>
</dbReference>
<evidence type="ECO:0008006" key="2">
    <source>
        <dbReference type="Google" id="ProtNLM"/>
    </source>
</evidence>